<gene>
    <name evidence="1" type="ORF">HPB47_007361</name>
</gene>
<keyword evidence="2" id="KW-1185">Reference proteome</keyword>
<evidence type="ECO:0000313" key="2">
    <source>
        <dbReference type="Proteomes" id="UP000805193"/>
    </source>
</evidence>
<sequence length="127" mass="13357">MTGPTITWLPPHCQLRRELSAAGGLGPTATFPCGLIVDPRERLDLVIMAIIGSDGDGHEAAEENLAAATATRTASTSDPADRWAPGCSSLPLRMVDRRQPRSLSPEGQAEGRSSIGMHDSDSGSSVY</sequence>
<accession>A0AC60P850</accession>
<dbReference type="EMBL" id="JABSTQ010011067">
    <property type="protein sequence ID" value="KAG0415467.1"/>
    <property type="molecule type" value="Genomic_DNA"/>
</dbReference>
<comment type="caution">
    <text evidence="1">The sequence shown here is derived from an EMBL/GenBank/DDBJ whole genome shotgun (WGS) entry which is preliminary data.</text>
</comment>
<evidence type="ECO:0000313" key="1">
    <source>
        <dbReference type="EMBL" id="KAG0415467.1"/>
    </source>
</evidence>
<organism evidence="1 2">
    <name type="scientific">Ixodes persulcatus</name>
    <name type="common">Taiga tick</name>
    <dbReference type="NCBI Taxonomy" id="34615"/>
    <lineage>
        <taxon>Eukaryota</taxon>
        <taxon>Metazoa</taxon>
        <taxon>Ecdysozoa</taxon>
        <taxon>Arthropoda</taxon>
        <taxon>Chelicerata</taxon>
        <taxon>Arachnida</taxon>
        <taxon>Acari</taxon>
        <taxon>Parasitiformes</taxon>
        <taxon>Ixodida</taxon>
        <taxon>Ixodoidea</taxon>
        <taxon>Ixodidae</taxon>
        <taxon>Ixodinae</taxon>
        <taxon>Ixodes</taxon>
    </lineage>
</organism>
<dbReference type="Proteomes" id="UP000805193">
    <property type="component" value="Unassembled WGS sequence"/>
</dbReference>
<reference evidence="1 2" key="1">
    <citation type="journal article" date="2020" name="Cell">
        <title>Large-Scale Comparative Analyses of Tick Genomes Elucidate Their Genetic Diversity and Vector Capacities.</title>
        <authorList>
            <consortium name="Tick Genome and Microbiome Consortium (TIGMIC)"/>
            <person name="Jia N."/>
            <person name="Wang J."/>
            <person name="Shi W."/>
            <person name="Du L."/>
            <person name="Sun Y."/>
            <person name="Zhan W."/>
            <person name="Jiang J.F."/>
            <person name="Wang Q."/>
            <person name="Zhang B."/>
            <person name="Ji P."/>
            <person name="Bell-Sakyi L."/>
            <person name="Cui X.M."/>
            <person name="Yuan T.T."/>
            <person name="Jiang B.G."/>
            <person name="Yang W.F."/>
            <person name="Lam T.T."/>
            <person name="Chang Q.C."/>
            <person name="Ding S.J."/>
            <person name="Wang X.J."/>
            <person name="Zhu J.G."/>
            <person name="Ruan X.D."/>
            <person name="Zhao L."/>
            <person name="Wei J.T."/>
            <person name="Ye R.Z."/>
            <person name="Que T.C."/>
            <person name="Du C.H."/>
            <person name="Zhou Y.H."/>
            <person name="Cheng J.X."/>
            <person name="Dai P.F."/>
            <person name="Guo W.B."/>
            <person name="Han X.H."/>
            <person name="Huang E.J."/>
            <person name="Li L.F."/>
            <person name="Wei W."/>
            <person name="Gao Y.C."/>
            <person name="Liu J.Z."/>
            <person name="Shao H.Z."/>
            <person name="Wang X."/>
            <person name="Wang C.C."/>
            <person name="Yang T.C."/>
            <person name="Huo Q.B."/>
            <person name="Li W."/>
            <person name="Chen H.Y."/>
            <person name="Chen S.E."/>
            <person name="Zhou L.G."/>
            <person name="Ni X.B."/>
            <person name="Tian J.H."/>
            <person name="Sheng Y."/>
            <person name="Liu T."/>
            <person name="Pan Y.S."/>
            <person name="Xia L.Y."/>
            <person name="Li J."/>
            <person name="Zhao F."/>
            <person name="Cao W.C."/>
        </authorList>
    </citation>
    <scope>NUCLEOTIDE SEQUENCE [LARGE SCALE GENOMIC DNA]</scope>
    <source>
        <strain evidence="1">Iper-2018</strain>
    </source>
</reference>
<name>A0AC60P850_IXOPE</name>
<protein>
    <submittedName>
        <fullName evidence="1">Uncharacterized protein</fullName>
    </submittedName>
</protein>
<proteinExistence type="predicted"/>